<dbReference type="Pfam" id="PF13180">
    <property type="entry name" value="PDZ_2"/>
    <property type="match status" value="1"/>
</dbReference>
<protein>
    <submittedName>
        <fullName evidence="4">Periplasmic pH-dependent serine endoprotease DegQ</fullName>
        <ecNumber evidence="4">3.4.21.107</ecNumber>
    </submittedName>
</protein>
<reference evidence="4 5" key="1">
    <citation type="submission" date="2019-03" db="EMBL/GenBank/DDBJ databases">
        <title>Deep-cultivation of Planctomycetes and their phenomic and genomic characterization uncovers novel biology.</title>
        <authorList>
            <person name="Wiegand S."/>
            <person name="Jogler M."/>
            <person name="Boedeker C."/>
            <person name="Pinto D."/>
            <person name="Vollmers J."/>
            <person name="Rivas-Marin E."/>
            <person name="Kohn T."/>
            <person name="Peeters S.H."/>
            <person name="Heuer A."/>
            <person name="Rast P."/>
            <person name="Oberbeckmann S."/>
            <person name="Bunk B."/>
            <person name="Jeske O."/>
            <person name="Meyerdierks A."/>
            <person name="Storesund J.E."/>
            <person name="Kallscheuer N."/>
            <person name="Luecker S."/>
            <person name="Lage O.M."/>
            <person name="Pohl T."/>
            <person name="Merkel B.J."/>
            <person name="Hornburger P."/>
            <person name="Mueller R.-W."/>
            <person name="Bruemmer F."/>
            <person name="Labrenz M."/>
            <person name="Spormann A.M."/>
            <person name="Op den Camp H."/>
            <person name="Overmann J."/>
            <person name="Amann R."/>
            <person name="Jetten M.S.M."/>
            <person name="Mascher T."/>
            <person name="Medema M.H."/>
            <person name="Devos D.P."/>
            <person name="Kaster A.-K."/>
            <person name="Ovreas L."/>
            <person name="Rohde M."/>
            <person name="Galperin M.Y."/>
            <person name="Jogler C."/>
        </authorList>
    </citation>
    <scope>NUCLEOTIDE SEQUENCE [LARGE SCALE GENOMIC DNA]</scope>
    <source>
        <strain evidence="4 5">V144</strain>
    </source>
</reference>
<feature type="domain" description="PDZ" evidence="3">
    <location>
        <begin position="101"/>
        <end position="174"/>
    </location>
</feature>
<proteinExistence type="predicted"/>
<dbReference type="GO" id="GO:0006508">
    <property type="term" value="P:proteolysis"/>
    <property type="evidence" value="ECO:0007669"/>
    <property type="project" value="UniProtKB-KW"/>
</dbReference>
<evidence type="ECO:0000313" key="4">
    <source>
        <dbReference type="EMBL" id="QDT95628.1"/>
    </source>
</evidence>
<dbReference type="Gene3D" id="2.30.42.10">
    <property type="match status" value="1"/>
</dbReference>
<keyword evidence="4" id="KW-0645">Protease</keyword>
<feature type="chain" id="PRO_5022088201" evidence="2">
    <location>
        <begin position="26"/>
        <end position="397"/>
    </location>
</feature>
<accession>A0A517VRI0</accession>
<dbReference type="GO" id="GO:0008233">
    <property type="term" value="F:peptidase activity"/>
    <property type="evidence" value="ECO:0007669"/>
    <property type="project" value="UniProtKB-KW"/>
</dbReference>
<feature type="signal peptide" evidence="2">
    <location>
        <begin position="1"/>
        <end position="25"/>
    </location>
</feature>
<dbReference type="InterPro" id="IPR036034">
    <property type="entry name" value="PDZ_sf"/>
</dbReference>
<dbReference type="KEGG" id="gaw:V144x_10730"/>
<name>A0A517VRI0_9PLAN</name>
<dbReference type="Proteomes" id="UP000318704">
    <property type="component" value="Chromosome"/>
</dbReference>
<sequence length="397" mass="44559" precursor="true">MKKQQRWFFLSGVIFSLLTVQLTFADEHPLQAKKPGQTKSKSKNSTQPKRAPAKNTNSGTTKKQTTFRVTSRPTGETEMRNFVGIVTEPVPAALAAQLNEMVQAGQGVGVKLVLPDSPAQQSGIKMFDVLTTFNGKAITSSDVLRKFVMEADKDSKVKLGVIRASKHQTIEVTLIEKLYRHYQFSVRPVGQNQEPPKTKNTHPPQDGPIASRSTESDPLGGRKMPLGLSHIPVSKTHNLSLLFVGSVKDGYSVEVSYQDESDTLQTHHFKGNLNEISEQMIDMPDHVQMMINERLKELKMALRGKASFRLQIKPHMQGNNRFIRVFLSRSTKEKSVRMVELDHHIGNRPSLNVNQILGNQVFTHELKQLSPAIQEKIRATLQRIRIPTAHVRVDNPI</sequence>
<organism evidence="4 5">
    <name type="scientific">Gimesia aquarii</name>
    <dbReference type="NCBI Taxonomy" id="2527964"/>
    <lineage>
        <taxon>Bacteria</taxon>
        <taxon>Pseudomonadati</taxon>
        <taxon>Planctomycetota</taxon>
        <taxon>Planctomycetia</taxon>
        <taxon>Planctomycetales</taxon>
        <taxon>Planctomycetaceae</taxon>
        <taxon>Gimesia</taxon>
    </lineage>
</organism>
<gene>
    <name evidence="4" type="primary">degQ_1</name>
    <name evidence="4" type="ORF">V144x_10730</name>
</gene>
<evidence type="ECO:0000256" key="2">
    <source>
        <dbReference type="SAM" id="SignalP"/>
    </source>
</evidence>
<evidence type="ECO:0000259" key="3">
    <source>
        <dbReference type="Pfam" id="PF13180"/>
    </source>
</evidence>
<feature type="compositionally biased region" description="Polar residues" evidence="1">
    <location>
        <begin position="37"/>
        <end position="73"/>
    </location>
</feature>
<dbReference type="EC" id="3.4.21.107" evidence="4"/>
<dbReference type="EMBL" id="CP037920">
    <property type="protein sequence ID" value="QDT95628.1"/>
    <property type="molecule type" value="Genomic_DNA"/>
</dbReference>
<keyword evidence="4" id="KW-0378">Hydrolase</keyword>
<dbReference type="InterPro" id="IPR001478">
    <property type="entry name" value="PDZ"/>
</dbReference>
<feature type="region of interest" description="Disordered" evidence="1">
    <location>
        <begin position="31"/>
        <end position="73"/>
    </location>
</feature>
<dbReference type="RefSeq" id="WP_144982393.1">
    <property type="nucleotide sequence ID" value="NZ_CP037920.1"/>
</dbReference>
<dbReference type="SUPFAM" id="SSF50156">
    <property type="entry name" value="PDZ domain-like"/>
    <property type="match status" value="1"/>
</dbReference>
<dbReference type="AlphaFoldDB" id="A0A517VRI0"/>
<feature type="region of interest" description="Disordered" evidence="1">
    <location>
        <begin position="188"/>
        <end position="224"/>
    </location>
</feature>
<evidence type="ECO:0000313" key="5">
    <source>
        <dbReference type="Proteomes" id="UP000318704"/>
    </source>
</evidence>
<evidence type="ECO:0000256" key="1">
    <source>
        <dbReference type="SAM" id="MobiDB-lite"/>
    </source>
</evidence>
<keyword evidence="2" id="KW-0732">Signal</keyword>